<accession>A0ABQ0L3P8</accession>
<gene>
    <name evidence="2" type="ORF">MCHLO_03360</name>
</gene>
<name>A0ABQ0L3P8_MYCCL</name>
<proteinExistence type="predicted"/>
<evidence type="ECO:0000256" key="1">
    <source>
        <dbReference type="SAM" id="MobiDB-lite"/>
    </source>
</evidence>
<feature type="region of interest" description="Disordered" evidence="1">
    <location>
        <begin position="1"/>
        <end position="60"/>
    </location>
</feature>
<dbReference type="EMBL" id="DF841719">
    <property type="protein sequence ID" value="GAT45800.1"/>
    <property type="molecule type" value="Genomic_DNA"/>
</dbReference>
<organism evidence="2 3">
    <name type="scientific">Mycena chlorophos</name>
    <name type="common">Agaric fungus</name>
    <name type="synonym">Agaricus chlorophos</name>
    <dbReference type="NCBI Taxonomy" id="658473"/>
    <lineage>
        <taxon>Eukaryota</taxon>
        <taxon>Fungi</taxon>
        <taxon>Dikarya</taxon>
        <taxon>Basidiomycota</taxon>
        <taxon>Agaricomycotina</taxon>
        <taxon>Agaricomycetes</taxon>
        <taxon>Agaricomycetidae</taxon>
        <taxon>Agaricales</taxon>
        <taxon>Marasmiineae</taxon>
        <taxon>Mycenaceae</taxon>
        <taxon>Mycena</taxon>
    </lineage>
</organism>
<sequence length="155" mass="16870">MEVRLNPVRKSCSLATPEMHRSEPASSVSGRSKERHVGIEIDAVPSQKAQTRPLPHAKASKTMARLVLSYSRPIPSTASLSSIAAASSDDESSSSKEISSSPTPYRRPIGARQAVSREQTRKPSGRTSLKTALGAARTRFLRDERHRDNAPRPTV</sequence>
<reference evidence="2" key="1">
    <citation type="submission" date="2014-09" db="EMBL/GenBank/DDBJ databases">
        <title>Genome sequence of the luminous mushroom Mycena chlorophos for searching fungal bioluminescence genes.</title>
        <authorList>
            <person name="Tanaka Y."/>
            <person name="Kasuga D."/>
            <person name="Oba Y."/>
            <person name="Hase S."/>
            <person name="Sato K."/>
            <person name="Oba Y."/>
            <person name="Sakakibara Y."/>
        </authorList>
    </citation>
    <scope>NUCLEOTIDE SEQUENCE</scope>
</reference>
<protein>
    <submittedName>
        <fullName evidence="2">Uncharacterized protein</fullName>
    </submittedName>
</protein>
<feature type="region of interest" description="Disordered" evidence="1">
    <location>
        <begin position="77"/>
        <end position="155"/>
    </location>
</feature>
<keyword evidence="3" id="KW-1185">Reference proteome</keyword>
<evidence type="ECO:0000313" key="3">
    <source>
        <dbReference type="Proteomes" id="UP000815677"/>
    </source>
</evidence>
<dbReference type="Proteomes" id="UP000815677">
    <property type="component" value="Unassembled WGS sequence"/>
</dbReference>
<feature type="compositionally biased region" description="Low complexity" evidence="1">
    <location>
        <begin position="77"/>
        <end position="87"/>
    </location>
</feature>
<evidence type="ECO:0000313" key="2">
    <source>
        <dbReference type="EMBL" id="GAT45800.1"/>
    </source>
</evidence>
<feature type="compositionally biased region" description="Basic and acidic residues" evidence="1">
    <location>
        <begin position="140"/>
        <end position="155"/>
    </location>
</feature>